<feature type="compositionally biased region" description="Low complexity" evidence="1">
    <location>
        <begin position="10"/>
        <end position="28"/>
    </location>
</feature>
<dbReference type="STRING" id="554055.A0A2P6V1N2"/>
<evidence type="ECO:0000313" key="3">
    <source>
        <dbReference type="Proteomes" id="UP000239649"/>
    </source>
</evidence>
<sequence length="464" mass="49211">MLSSASQTIASRAPLAAPARRPASAARGRAPLRTQALFSFLSPPKAKAGPGKAQELVDRLLELTERTNGGLNASPAKRDEIAGLVDELEGYCPRAPMRSPLIFGDYEVLYASKPQSAGGPFRSPLGQAVFPGQRARQLIQEPNVCINEVTFKTLGFIPGKVRQEGEIKAIDNNTFQIIFPALVGKAMGGPPQRIIQIAYLDDRIRVARAIPSEDREDQSPSFYVFRRLGVEAEAQEEEEAPAPPPKRSPFGTRKIKAAAQEEEQAPAPKRAPFGTQLMGRKEGLATMAERRYAQQQSGSRGTGPAGGTGTTARKTREEVAAERAAERAAAEEERQAAREAAAAAKAAAEEERRAKQAQLEAERQRAAEVKEAAKAQLAELQAEAAQAMDAAKEAIASVKEAEKAAAELLKLAAGARAAIDQAAGAAAAAAQQADGFKGEEKAAAAAVGEARAVVKQLETAARRK</sequence>
<reference evidence="2 3" key="1">
    <citation type="journal article" date="2018" name="Plant J.">
        <title>Genome sequences of Chlorella sorokiniana UTEX 1602 and Micractinium conductrix SAG 241.80: implications to maltose excretion by a green alga.</title>
        <authorList>
            <person name="Arriola M.B."/>
            <person name="Velmurugan N."/>
            <person name="Zhang Y."/>
            <person name="Plunkett M.H."/>
            <person name="Hondzo H."/>
            <person name="Barney B.M."/>
        </authorList>
    </citation>
    <scope>NUCLEOTIDE SEQUENCE [LARGE SCALE GENOMIC DNA]</scope>
    <source>
        <strain evidence="2 3">SAG 241.80</strain>
    </source>
</reference>
<comment type="caution">
    <text evidence="2">The sequence shown here is derived from an EMBL/GenBank/DDBJ whole genome shotgun (WGS) entry which is preliminary data.</text>
</comment>
<organism evidence="2 3">
    <name type="scientific">Micractinium conductrix</name>
    <dbReference type="NCBI Taxonomy" id="554055"/>
    <lineage>
        <taxon>Eukaryota</taxon>
        <taxon>Viridiplantae</taxon>
        <taxon>Chlorophyta</taxon>
        <taxon>core chlorophytes</taxon>
        <taxon>Trebouxiophyceae</taxon>
        <taxon>Chlorellales</taxon>
        <taxon>Chlorellaceae</taxon>
        <taxon>Chlorella clade</taxon>
        <taxon>Micractinium</taxon>
    </lineage>
</organism>
<gene>
    <name evidence="2" type="ORF">C2E20_8412</name>
</gene>
<evidence type="ECO:0000256" key="1">
    <source>
        <dbReference type="SAM" id="MobiDB-lite"/>
    </source>
</evidence>
<feature type="compositionally biased region" description="Basic and acidic residues" evidence="1">
    <location>
        <begin position="347"/>
        <end position="364"/>
    </location>
</feature>
<protein>
    <submittedName>
        <fullName evidence="2">Plastid-lipid-associated chloroplastic</fullName>
    </submittedName>
</protein>
<dbReference type="AlphaFoldDB" id="A0A2P6V1N2"/>
<keyword evidence="3" id="KW-1185">Reference proteome</keyword>
<name>A0A2P6V1N2_9CHLO</name>
<feature type="compositionally biased region" description="Basic and acidic residues" evidence="1">
    <location>
        <begin position="281"/>
        <end position="292"/>
    </location>
</feature>
<accession>A0A2P6V1N2</accession>
<feature type="region of interest" description="Disordered" evidence="1">
    <location>
        <begin position="257"/>
        <end position="276"/>
    </location>
</feature>
<feature type="compositionally biased region" description="Basic and acidic residues" evidence="1">
    <location>
        <begin position="314"/>
        <end position="337"/>
    </location>
</feature>
<dbReference type="EMBL" id="LHPF02000044">
    <property type="protein sequence ID" value="PSC67954.1"/>
    <property type="molecule type" value="Genomic_DNA"/>
</dbReference>
<feature type="compositionally biased region" description="Gly residues" evidence="1">
    <location>
        <begin position="300"/>
        <end position="309"/>
    </location>
</feature>
<dbReference type="Proteomes" id="UP000239649">
    <property type="component" value="Unassembled WGS sequence"/>
</dbReference>
<feature type="region of interest" description="Disordered" evidence="1">
    <location>
        <begin position="281"/>
        <end position="364"/>
    </location>
</feature>
<dbReference type="OrthoDB" id="513419at2759"/>
<feature type="region of interest" description="Disordered" evidence="1">
    <location>
        <begin position="1"/>
        <end position="28"/>
    </location>
</feature>
<dbReference type="InterPro" id="IPR039633">
    <property type="entry name" value="PAP"/>
</dbReference>
<proteinExistence type="predicted"/>
<dbReference type="PANTHER" id="PTHR31906">
    <property type="entry name" value="PLASTID-LIPID-ASSOCIATED PROTEIN 4, CHLOROPLASTIC-RELATED"/>
    <property type="match status" value="1"/>
</dbReference>
<evidence type="ECO:0000313" key="2">
    <source>
        <dbReference type="EMBL" id="PSC67954.1"/>
    </source>
</evidence>